<evidence type="ECO:0000313" key="3">
    <source>
        <dbReference type="EMBL" id="CAG7825922.1"/>
    </source>
</evidence>
<dbReference type="EMBL" id="CAJVCH010537898">
    <property type="protein sequence ID" value="CAG7825922.1"/>
    <property type="molecule type" value="Genomic_DNA"/>
</dbReference>
<dbReference type="GO" id="GO:0005615">
    <property type="term" value="C:extracellular space"/>
    <property type="evidence" value="ECO:0007669"/>
    <property type="project" value="InterPro"/>
</dbReference>
<keyword evidence="4" id="KW-1185">Reference proteome</keyword>
<evidence type="ECO:0000313" key="4">
    <source>
        <dbReference type="Proteomes" id="UP000708208"/>
    </source>
</evidence>
<gene>
    <name evidence="3" type="ORF">AFUS01_LOCUS36002</name>
</gene>
<name>A0A8J2L5G5_9HEXA</name>
<sequence>ALNSLTRLLLVNGVYFKSQWKHPFDESYTQKEPFYLSDQDWVEVDMMFNMGEFPYVNLKELDAHAVALPYNGDRLSMVIYVPFQINGLSIIVEGLKNSSLSKILQRLKPKPVVYVSLPRFKVESTLFLVEPLKTVSVV</sequence>
<dbReference type="AlphaFoldDB" id="A0A8J2L5G5"/>
<comment type="similarity">
    <text evidence="1">Belongs to the serpin family.</text>
</comment>
<proteinExistence type="inferred from homology"/>
<evidence type="ECO:0000259" key="2">
    <source>
        <dbReference type="Pfam" id="PF00079"/>
    </source>
</evidence>
<dbReference type="InterPro" id="IPR023796">
    <property type="entry name" value="Serpin_dom"/>
</dbReference>
<accession>A0A8J2L5G5</accession>
<feature type="non-terminal residue" evidence="3">
    <location>
        <position position="1"/>
    </location>
</feature>
<comment type="caution">
    <text evidence="3">The sequence shown here is derived from an EMBL/GenBank/DDBJ whole genome shotgun (WGS) entry which is preliminary data.</text>
</comment>
<dbReference type="Pfam" id="PF00079">
    <property type="entry name" value="Serpin"/>
    <property type="match status" value="1"/>
</dbReference>
<reference evidence="3" key="1">
    <citation type="submission" date="2021-06" db="EMBL/GenBank/DDBJ databases">
        <authorList>
            <person name="Hodson N. C."/>
            <person name="Mongue J. A."/>
            <person name="Jaron S. K."/>
        </authorList>
    </citation>
    <scope>NUCLEOTIDE SEQUENCE</scope>
</reference>
<dbReference type="GO" id="GO:0004867">
    <property type="term" value="F:serine-type endopeptidase inhibitor activity"/>
    <property type="evidence" value="ECO:0007669"/>
    <property type="project" value="InterPro"/>
</dbReference>
<feature type="domain" description="Serpin" evidence="2">
    <location>
        <begin position="2"/>
        <end position="135"/>
    </location>
</feature>
<organism evidence="3 4">
    <name type="scientific">Allacma fusca</name>
    <dbReference type="NCBI Taxonomy" id="39272"/>
    <lineage>
        <taxon>Eukaryota</taxon>
        <taxon>Metazoa</taxon>
        <taxon>Ecdysozoa</taxon>
        <taxon>Arthropoda</taxon>
        <taxon>Hexapoda</taxon>
        <taxon>Collembola</taxon>
        <taxon>Symphypleona</taxon>
        <taxon>Sminthuridae</taxon>
        <taxon>Allacma</taxon>
    </lineage>
</organism>
<dbReference type="PANTHER" id="PTHR11461:SF211">
    <property type="entry name" value="GH10112P-RELATED"/>
    <property type="match status" value="1"/>
</dbReference>
<evidence type="ECO:0000256" key="1">
    <source>
        <dbReference type="ARBA" id="ARBA00009500"/>
    </source>
</evidence>
<dbReference type="PANTHER" id="PTHR11461">
    <property type="entry name" value="SERINE PROTEASE INHIBITOR, SERPIN"/>
    <property type="match status" value="1"/>
</dbReference>
<dbReference type="Proteomes" id="UP000708208">
    <property type="component" value="Unassembled WGS sequence"/>
</dbReference>
<dbReference type="OrthoDB" id="671595at2759"/>
<dbReference type="InterPro" id="IPR000215">
    <property type="entry name" value="Serpin_fam"/>
</dbReference>
<protein>
    <recommendedName>
        <fullName evidence="2">Serpin domain-containing protein</fullName>
    </recommendedName>
</protein>